<dbReference type="EMBL" id="JAACFV010000258">
    <property type="protein sequence ID" value="KAF7502395.1"/>
    <property type="molecule type" value="Genomic_DNA"/>
</dbReference>
<reference evidence="1" key="1">
    <citation type="submission" date="2020-02" db="EMBL/GenBank/DDBJ databases">
        <authorList>
            <person name="Palmer J.M."/>
        </authorList>
    </citation>
    <scope>NUCLEOTIDE SEQUENCE</scope>
    <source>
        <strain evidence="1">EPUS1.4</strain>
        <tissue evidence="1">Thallus</tissue>
    </source>
</reference>
<accession>A0A8H7A4C2</accession>
<name>A0A8H7A4C2_9EURO</name>
<sequence length="79" mass="9026">MAGLMQREQLGQSDRKLLGGICRGATRAGLGYNGWAFPIHPIQEVLSHWPEDRQLIPRAVHHANHISFFRRPKDLDPLF</sequence>
<keyword evidence="2" id="KW-1185">Reference proteome</keyword>
<proteinExistence type="predicted"/>
<protein>
    <submittedName>
        <fullName evidence="1">Uncharacterized protein</fullName>
    </submittedName>
</protein>
<evidence type="ECO:0000313" key="2">
    <source>
        <dbReference type="Proteomes" id="UP000606974"/>
    </source>
</evidence>
<organism evidence="1 2">
    <name type="scientific">Endocarpon pusillum</name>
    <dbReference type="NCBI Taxonomy" id="364733"/>
    <lineage>
        <taxon>Eukaryota</taxon>
        <taxon>Fungi</taxon>
        <taxon>Dikarya</taxon>
        <taxon>Ascomycota</taxon>
        <taxon>Pezizomycotina</taxon>
        <taxon>Eurotiomycetes</taxon>
        <taxon>Chaetothyriomycetidae</taxon>
        <taxon>Verrucariales</taxon>
        <taxon>Verrucariaceae</taxon>
        <taxon>Endocarpon</taxon>
    </lineage>
</organism>
<comment type="caution">
    <text evidence="1">The sequence shown here is derived from an EMBL/GenBank/DDBJ whole genome shotgun (WGS) entry which is preliminary data.</text>
</comment>
<dbReference type="Proteomes" id="UP000606974">
    <property type="component" value="Unassembled WGS sequence"/>
</dbReference>
<evidence type="ECO:0000313" key="1">
    <source>
        <dbReference type="EMBL" id="KAF7502395.1"/>
    </source>
</evidence>
<dbReference type="AlphaFoldDB" id="A0A8H7A4C2"/>
<gene>
    <name evidence="1" type="ORF">GJ744_005861</name>
</gene>